<evidence type="ECO:0000256" key="5">
    <source>
        <dbReference type="PROSITE-ProRule" id="PRU00042"/>
    </source>
</evidence>
<evidence type="ECO:0000256" key="6">
    <source>
        <dbReference type="SAM" id="MobiDB-lite"/>
    </source>
</evidence>
<evidence type="ECO:0000259" key="7">
    <source>
        <dbReference type="PROSITE" id="PS50157"/>
    </source>
</evidence>
<accession>A0A1E1WPW7</accession>
<evidence type="ECO:0000256" key="3">
    <source>
        <dbReference type="ARBA" id="ARBA00022771"/>
    </source>
</evidence>
<dbReference type="AlphaFoldDB" id="A0A1E1WPW7"/>
<feature type="region of interest" description="Disordered" evidence="6">
    <location>
        <begin position="407"/>
        <end position="498"/>
    </location>
</feature>
<organism evidence="8">
    <name type="scientific">Pectinophora gossypiella</name>
    <name type="common">Cotton pink bollworm</name>
    <name type="synonym">Depressaria gossypiella</name>
    <dbReference type="NCBI Taxonomy" id="13191"/>
    <lineage>
        <taxon>Eukaryota</taxon>
        <taxon>Metazoa</taxon>
        <taxon>Ecdysozoa</taxon>
        <taxon>Arthropoda</taxon>
        <taxon>Hexapoda</taxon>
        <taxon>Insecta</taxon>
        <taxon>Pterygota</taxon>
        <taxon>Neoptera</taxon>
        <taxon>Endopterygota</taxon>
        <taxon>Lepidoptera</taxon>
        <taxon>Glossata</taxon>
        <taxon>Ditrysia</taxon>
        <taxon>Gelechioidea</taxon>
        <taxon>Gelechiidae</taxon>
        <taxon>Apatetrinae</taxon>
        <taxon>Pectinophora</taxon>
    </lineage>
</organism>
<dbReference type="PANTHER" id="PTHR24379:SF127">
    <property type="entry name" value="BLOODY FINGERS-RELATED"/>
    <property type="match status" value="1"/>
</dbReference>
<feature type="non-terminal residue" evidence="8">
    <location>
        <position position="498"/>
    </location>
</feature>
<dbReference type="SMART" id="SM00355">
    <property type="entry name" value="ZnF_C2H2"/>
    <property type="match status" value="10"/>
</dbReference>
<protein>
    <recommendedName>
        <fullName evidence="7">C2H2-type domain-containing protein</fullName>
    </recommendedName>
</protein>
<dbReference type="Gene3D" id="3.30.160.60">
    <property type="entry name" value="Classic Zinc Finger"/>
    <property type="match status" value="3"/>
</dbReference>
<dbReference type="PROSITE" id="PS00028">
    <property type="entry name" value="ZINC_FINGER_C2H2_1"/>
    <property type="match status" value="6"/>
</dbReference>
<dbReference type="OrthoDB" id="7950901at2759"/>
<feature type="compositionally biased region" description="Basic and acidic residues" evidence="6">
    <location>
        <begin position="428"/>
        <end position="447"/>
    </location>
</feature>
<dbReference type="GO" id="GO:0000981">
    <property type="term" value="F:DNA-binding transcription factor activity, RNA polymerase II-specific"/>
    <property type="evidence" value="ECO:0007669"/>
    <property type="project" value="TreeGrafter"/>
</dbReference>
<dbReference type="GO" id="GO:0000977">
    <property type="term" value="F:RNA polymerase II transcription regulatory region sequence-specific DNA binding"/>
    <property type="evidence" value="ECO:0007669"/>
    <property type="project" value="TreeGrafter"/>
</dbReference>
<evidence type="ECO:0000256" key="2">
    <source>
        <dbReference type="ARBA" id="ARBA00022737"/>
    </source>
</evidence>
<dbReference type="EMBL" id="GDQN01001989">
    <property type="protein sequence ID" value="JAT89065.1"/>
    <property type="molecule type" value="Transcribed_RNA"/>
</dbReference>
<name>A0A1E1WPW7_PECGO</name>
<sequence>MSDEEDIMAIAPIDSETTCPICYAEFLEPDDLRLHANQVHAITGTRICHFCVHIFPSLDDYACHLLDTHLQNLSCCKYCTKVFQNTKSLRNHEKKHCTRGQKDVYSCSQCYYVCQSLLDLEKHEFEKHNNDDDGVCLNDCFPHLSSYLNVKASAFLQSYGKKAAYVCACCNITTTKVNKYVEHLLKKQCRSLACDKCSNVYNSKLKLGKHLRSKIDCTKPRVEKVVKPCPKCLKNVDYSAYPVHIQFCNPFKCNHCNITLNTIYELTEHQSRKHPMAILMKRCHFCHKDYVGNLRLEKHIEKVHKSELHLYKYKCIYCDELYFKHPQIMFRHFYSKHPEIKPYCCKICNQIFRIRKNFTVHIKLNHESVGFVEFDERYHVFFSDKKSENPFQPKSLFTDEIEKYKNNESTEAGNQTDTQTEAQTDAEDGAKDSQRKPLKIRYKEQKKSNGSNILDLSDKSDDDQTESGVILVKHARKHKQVKRKGIKSRLGKRKIDSD</sequence>
<dbReference type="PROSITE" id="PS50157">
    <property type="entry name" value="ZINC_FINGER_C2H2_2"/>
    <property type="match status" value="2"/>
</dbReference>
<keyword evidence="1" id="KW-0479">Metal-binding</keyword>
<evidence type="ECO:0000313" key="8">
    <source>
        <dbReference type="EMBL" id="JAT89065.1"/>
    </source>
</evidence>
<proteinExistence type="predicted"/>
<feature type="domain" description="C2H2-type" evidence="7">
    <location>
        <begin position="343"/>
        <end position="366"/>
    </location>
</feature>
<evidence type="ECO:0000256" key="1">
    <source>
        <dbReference type="ARBA" id="ARBA00022723"/>
    </source>
</evidence>
<dbReference type="GO" id="GO:0005634">
    <property type="term" value="C:nucleus"/>
    <property type="evidence" value="ECO:0007669"/>
    <property type="project" value="TreeGrafter"/>
</dbReference>
<reference evidence="8" key="1">
    <citation type="submission" date="2015-09" db="EMBL/GenBank/DDBJ databases">
        <title>De novo assembly of Pectinophora gossypiella (Pink Bollworm) gut transcriptome.</title>
        <authorList>
            <person name="Tassone E.E."/>
        </authorList>
    </citation>
    <scope>NUCLEOTIDE SEQUENCE</scope>
</reference>
<keyword evidence="2" id="KW-0677">Repeat</keyword>
<gene>
    <name evidence="8" type="ORF">g.12484</name>
</gene>
<keyword evidence="4" id="KW-0862">Zinc</keyword>
<feature type="compositionally biased region" description="Basic residues" evidence="6">
    <location>
        <begin position="473"/>
        <end position="492"/>
    </location>
</feature>
<feature type="domain" description="C2H2-type" evidence="7">
    <location>
        <begin position="73"/>
        <end position="96"/>
    </location>
</feature>
<dbReference type="GO" id="GO:0008270">
    <property type="term" value="F:zinc ion binding"/>
    <property type="evidence" value="ECO:0007669"/>
    <property type="project" value="UniProtKB-KW"/>
</dbReference>
<evidence type="ECO:0000256" key="4">
    <source>
        <dbReference type="ARBA" id="ARBA00022833"/>
    </source>
</evidence>
<keyword evidence="3 5" id="KW-0863">Zinc-finger</keyword>
<dbReference type="PANTHER" id="PTHR24379">
    <property type="entry name" value="KRAB AND ZINC FINGER DOMAIN-CONTAINING"/>
    <property type="match status" value="1"/>
</dbReference>
<dbReference type="InterPro" id="IPR013087">
    <property type="entry name" value="Znf_C2H2_type"/>
</dbReference>